<dbReference type="Proteomes" id="UP001152797">
    <property type="component" value="Unassembled WGS sequence"/>
</dbReference>
<feature type="region of interest" description="Disordered" evidence="2">
    <location>
        <begin position="35"/>
        <end position="74"/>
    </location>
</feature>
<feature type="chain" id="PRO_5043271265" evidence="3">
    <location>
        <begin position="22"/>
        <end position="630"/>
    </location>
</feature>
<evidence type="ECO:0000259" key="4">
    <source>
        <dbReference type="PROSITE" id="PS50067"/>
    </source>
</evidence>
<dbReference type="EMBL" id="CAMXCT020004222">
    <property type="protein sequence ID" value="CAL1161541.1"/>
    <property type="molecule type" value="Genomic_DNA"/>
</dbReference>
<reference evidence="5" key="1">
    <citation type="submission" date="2022-10" db="EMBL/GenBank/DDBJ databases">
        <authorList>
            <person name="Chen Y."/>
            <person name="Dougan E. K."/>
            <person name="Chan C."/>
            <person name="Rhodes N."/>
            <person name="Thang M."/>
        </authorList>
    </citation>
    <scope>NUCLEOTIDE SEQUENCE</scope>
</reference>
<comment type="similarity">
    <text evidence="1">Belongs to the TRAFAC class myosin-kinesin ATPase superfamily. Kinesin family.</text>
</comment>
<dbReference type="InterPro" id="IPR027640">
    <property type="entry name" value="Kinesin-like_fam"/>
</dbReference>
<protein>
    <submittedName>
        <fullName evidence="6">Kinesin-like protein KIF1A</fullName>
    </submittedName>
</protein>
<keyword evidence="3" id="KW-0732">Signal</keyword>
<dbReference type="AlphaFoldDB" id="A0A9P1DD95"/>
<reference evidence="6 7" key="2">
    <citation type="submission" date="2024-05" db="EMBL/GenBank/DDBJ databases">
        <authorList>
            <person name="Chen Y."/>
            <person name="Shah S."/>
            <person name="Dougan E. K."/>
            <person name="Thang M."/>
            <person name="Chan C."/>
        </authorList>
    </citation>
    <scope>NUCLEOTIDE SEQUENCE [LARGE SCALE GENOMIC DNA]</scope>
</reference>
<gene>
    <name evidence="5" type="ORF">C1SCF055_LOCUS33631</name>
</gene>
<dbReference type="GO" id="GO:0005875">
    <property type="term" value="C:microtubule associated complex"/>
    <property type="evidence" value="ECO:0007669"/>
    <property type="project" value="TreeGrafter"/>
</dbReference>
<evidence type="ECO:0000313" key="7">
    <source>
        <dbReference type="Proteomes" id="UP001152797"/>
    </source>
</evidence>
<dbReference type="GO" id="GO:0003777">
    <property type="term" value="F:microtubule motor activity"/>
    <property type="evidence" value="ECO:0007669"/>
    <property type="project" value="InterPro"/>
</dbReference>
<dbReference type="InterPro" id="IPR027417">
    <property type="entry name" value="P-loop_NTPase"/>
</dbReference>
<proteinExistence type="inferred from homology"/>
<dbReference type="Pfam" id="PF00225">
    <property type="entry name" value="Kinesin"/>
    <property type="match status" value="1"/>
</dbReference>
<sequence length="630" mass="69538">MSSATAISAALFAALVKVSHGSFLMAPQLPQAALAQDELDASPRSRRRSGRSASPTKPGRGDKTPSRNLGGEKVQTAVRLRPFLTTELVKVTSSPIAPAWPAWPAWERQSSPSSHVRSCVEMKPNGHGVVLYDPEKPHQPGREFECTYAFDSSQPQSRDYADQSTIYNCLGADMVMHGTTGYNCCLVAYGQTGTGKTHTVHGDWQSQDQRGLLPRIAEGLFERLASLPAGDTGRVRISYIEVYNDRLRDLLCTTAITARSEYDGSPRLSSPRTPRADPHKFASGGGGNRLEVRTHPEVGVYVENLQELPVENLRDVARHVARGERAKKVERTTMNDRSSRSHTIFSFKVELRGAAQHNSLSNMQIVDLAGRENEQTSECKDERFRELRYINRSLFELANCIFALCDGNREHVPFRNSKLTMLLSDSLSSNSRTTLLATLTPSPKGFDENILTCRFLESTGRITTQPVVNRFAAAEVAKHLQDEIANLQSTKVEDEIISMRLTLLRQFSLVWAEEERRGSDQAPDEVDVVQGACRQVSQGLQSASQHLGRLELKNRMASEALKEVGSKLATLQHSLRAKGGIIRPASPVTTVRSARSDGEGDTLRRSLGLAEAGRRLSEEKVGTLRLLRLS</sequence>
<dbReference type="OrthoDB" id="439548at2759"/>
<evidence type="ECO:0000313" key="5">
    <source>
        <dbReference type="EMBL" id="CAI4008166.1"/>
    </source>
</evidence>
<dbReference type="Gene3D" id="3.40.850.10">
    <property type="entry name" value="Kinesin motor domain"/>
    <property type="match status" value="1"/>
</dbReference>
<dbReference type="SUPFAM" id="SSF52540">
    <property type="entry name" value="P-loop containing nucleoside triphosphate hydrolases"/>
    <property type="match status" value="1"/>
</dbReference>
<dbReference type="SMART" id="SM00129">
    <property type="entry name" value="KISc"/>
    <property type="match status" value="1"/>
</dbReference>
<dbReference type="EMBL" id="CAMXCT010004222">
    <property type="protein sequence ID" value="CAI4008166.1"/>
    <property type="molecule type" value="Genomic_DNA"/>
</dbReference>
<dbReference type="GO" id="GO:0007018">
    <property type="term" value="P:microtubule-based movement"/>
    <property type="evidence" value="ECO:0007669"/>
    <property type="project" value="InterPro"/>
</dbReference>
<dbReference type="InterPro" id="IPR036961">
    <property type="entry name" value="Kinesin_motor_dom_sf"/>
</dbReference>
<comment type="caution">
    <text evidence="5">The sequence shown here is derived from an EMBL/GenBank/DDBJ whole genome shotgun (WGS) entry which is preliminary data.</text>
</comment>
<keyword evidence="1" id="KW-0505">Motor protein</keyword>
<feature type="signal peptide" evidence="3">
    <location>
        <begin position="1"/>
        <end position="21"/>
    </location>
</feature>
<name>A0A9P1DD95_9DINO</name>
<keyword evidence="7" id="KW-1185">Reference proteome</keyword>
<keyword evidence="1" id="KW-0547">Nucleotide-binding</keyword>
<accession>A0A9P1DD95</accession>
<feature type="binding site" evidence="1">
    <location>
        <begin position="190"/>
        <end position="197"/>
    </location>
    <ligand>
        <name>ATP</name>
        <dbReference type="ChEBI" id="CHEBI:30616"/>
    </ligand>
</feature>
<dbReference type="PROSITE" id="PS50067">
    <property type="entry name" value="KINESIN_MOTOR_2"/>
    <property type="match status" value="1"/>
</dbReference>
<dbReference type="PRINTS" id="PR00380">
    <property type="entry name" value="KINESINHEAVY"/>
</dbReference>
<evidence type="ECO:0000256" key="3">
    <source>
        <dbReference type="SAM" id="SignalP"/>
    </source>
</evidence>
<dbReference type="PANTHER" id="PTHR47969:SF29">
    <property type="entry name" value="KINESIN-LIKE PROTEIN"/>
    <property type="match status" value="1"/>
</dbReference>
<keyword evidence="1" id="KW-0067">ATP-binding</keyword>
<feature type="domain" description="Kinesin motor" evidence="4">
    <location>
        <begin position="73"/>
        <end position="462"/>
    </location>
</feature>
<dbReference type="GO" id="GO:0007052">
    <property type="term" value="P:mitotic spindle organization"/>
    <property type="evidence" value="ECO:0007669"/>
    <property type="project" value="TreeGrafter"/>
</dbReference>
<dbReference type="PANTHER" id="PTHR47969">
    <property type="entry name" value="CHROMOSOME-ASSOCIATED KINESIN KIF4A-RELATED"/>
    <property type="match status" value="1"/>
</dbReference>
<evidence type="ECO:0000313" key="6">
    <source>
        <dbReference type="EMBL" id="CAL4795478.1"/>
    </source>
</evidence>
<feature type="region of interest" description="Disordered" evidence="2">
    <location>
        <begin position="262"/>
        <end position="289"/>
    </location>
</feature>
<organism evidence="5">
    <name type="scientific">Cladocopium goreaui</name>
    <dbReference type="NCBI Taxonomy" id="2562237"/>
    <lineage>
        <taxon>Eukaryota</taxon>
        <taxon>Sar</taxon>
        <taxon>Alveolata</taxon>
        <taxon>Dinophyceae</taxon>
        <taxon>Suessiales</taxon>
        <taxon>Symbiodiniaceae</taxon>
        <taxon>Cladocopium</taxon>
    </lineage>
</organism>
<evidence type="ECO:0000256" key="1">
    <source>
        <dbReference type="PROSITE-ProRule" id="PRU00283"/>
    </source>
</evidence>
<evidence type="ECO:0000256" key="2">
    <source>
        <dbReference type="SAM" id="MobiDB-lite"/>
    </source>
</evidence>
<dbReference type="InterPro" id="IPR001752">
    <property type="entry name" value="Kinesin_motor_dom"/>
</dbReference>
<dbReference type="GO" id="GO:0008017">
    <property type="term" value="F:microtubule binding"/>
    <property type="evidence" value="ECO:0007669"/>
    <property type="project" value="InterPro"/>
</dbReference>
<dbReference type="EMBL" id="CAMXCT030004222">
    <property type="protein sequence ID" value="CAL4795478.1"/>
    <property type="molecule type" value="Genomic_DNA"/>
</dbReference>
<dbReference type="GO" id="GO:0051231">
    <property type="term" value="P:spindle elongation"/>
    <property type="evidence" value="ECO:0007669"/>
    <property type="project" value="TreeGrafter"/>
</dbReference>
<dbReference type="GO" id="GO:0005524">
    <property type="term" value="F:ATP binding"/>
    <property type="evidence" value="ECO:0007669"/>
    <property type="project" value="UniProtKB-UniRule"/>
</dbReference>